<sequence>MERPSLTPNIPAKYASTHTALQRAISKPPTLTSSDIAHTLENLATYMNSGKSQVDLKAGVKDLNDRAVAIDRSLTTTENLLIALLDEKFDSGFKRELESVVELFLVSHEARIYRRFLGYPSAGIECHIEFVDNVVPMLSNPALSKADKLARVQKFKESLDKSVGPADELRQRVEKLTSGLQGVVARWQQAVDKYHMDVVVARIQDYDTKLKSLDVTIGDLATKIAKLAVALDVTSTFSAVVKNVGEFIPEWTDDNVLFDVVNLGVSRTTLGDVKNELDEIYTGFDTQEAERDDAVTKLGSKIKQAHASLVGDNRTANHALWQFKAVTRVWSSISTDLQASADRLGKEDEHLLKARLETMSELYKSLILALKEYDRLFTVSVRPTVRSWNR</sequence>
<comment type="caution">
    <text evidence="1">The sequence shown here is derived from an EMBL/GenBank/DDBJ whole genome shotgun (WGS) entry which is preliminary data.</text>
</comment>
<dbReference type="AlphaFoldDB" id="A0A4R0R507"/>
<accession>A0A4R0R507</accession>
<protein>
    <submittedName>
        <fullName evidence="1">Uncharacterized protein</fullName>
    </submittedName>
</protein>
<evidence type="ECO:0000313" key="1">
    <source>
        <dbReference type="EMBL" id="TCD61183.1"/>
    </source>
</evidence>
<proteinExistence type="predicted"/>
<name>A0A4R0R507_9APHY</name>
<dbReference type="Gene3D" id="1.20.1170.10">
    <property type="match status" value="1"/>
</dbReference>
<dbReference type="Proteomes" id="UP000292702">
    <property type="component" value="Unassembled WGS sequence"/>
</dbReference>
<dbReference type="EMBL" id="RWJN01000495">
    <property type="protein sequence ID" value="TCD61183.1"/>
    <property type="molecule type" value="Genomic_DNA"/>
</dbReference>
<reference evidence="1 2" key="1">
    <citation type="submission" date="2018-11" db="EMBL/GenBank/DDBJ databases">
        <title>Genome assembly of Steccherinum ochraceum LE-BIN_3174, the white-rot fungus of the Steccherinaceae family (The Residual Polyporoid clade, Polyporales, Basidiomycota).</title>
        <authorList>
            <person name="Fedorova T.V."/>
            <person name="Glazunova O.A."/>
            <person name="Landesman E.O."/>
            <person name="Moiseenko K.V."/>
            <person name="Psurtseva N.V."/>
            <person name="Savinova O.S."/>
            <person name="Shakhova N.V."/>
            <person name="Tyazhelova T.V."/>
            <person name="Vasina D.V."/>
        </authorList>
    </citation>
    <scope>NUCLEOTIDE SEQUENCE [LARGE SCALE GENOMIC DNA]</scope>
    <source>
        <strain evidence="1 2">LE-BIN_3174</strain>
    </source>
</reference>
<keyword evidence="2" id="KW-1185">Reference proteome</keyword>
<dbReference type="OrthoDB" id="3258352at2759"/>
<evidence type="ECO:0000313" key="2">
    <source>
        <dbReference type="Proteomes" id="UP000292702"/>
    </source>
</evidence>
<organism evidence="1 2">
    <name type="scientific">Steccherinum ochraceum</name>
    <dbReference type="NCBI Taxonomy" id="92696"/>
    <lineage>
        <taxon>Eukaryota</taxon>
        <taxon>Fungi</taxon>
        <taxon>Dikarya</taxon>
        <taxon>Basidiomycota</taxon>
        <taxon>Agaricomycotina</taxon>
        <taxon>Agaricomycetes</taxon>
        <taxon>Polyporales</taxon>
        <taxon>Steccherinaceae</taxon>
        <taxon>Steccherinum</taxon>
    </lineage>
</organism>
<gene>
    <name evidence="1" type="ORF">EIP91_008808</name>
</gene>